<name>A0A5A7SNG0_CUCMM</name>
<dbReference type="Proteomes" id="UP000321393">
    <property type="component" value="Unassembled WGS sequence"/>
</dbReference>
<evidence type="ECO:0000313" key="2">
    <source>
        <dbReference type="EMBL" id="KAA0026153.1"/>
    </source>
</evidence>
<dbReference type="EMBL" id="SSTE01022979">
    <property type="protein sequence ID" value="KAA0026153.1"/>
    <property type="molecule type" value="Genomic_DNA"/>
</dbReference>
<accession>A0A5A7SNG0</accession>
<evidence type="ECO:0000256" key="1">
    <source>
        <dbReference type="SAM" id="MobiDB-lite"/>
    </source>
</evidence>
<dbReference type="AlphaFoldDB" id="A0A5A7SNG0"/>
<evidence type="ECO:0000313" key="4">
    <source>
        <dbReference type="Proteomes" id="UP000321393"/>
    </source>
</evidence>
<evidence type="ECO:0000313" key="5">
    <source>
        <dbReference type="Proteomes" id="UP000321947"/>
    </source>
</evidence>
<dbReference type="EMBL" id="SSTD01010688">
    <property type="protein sequence ID" value="TYK11613.1"/>
    <property type="molecule type" value="Genomic_DNA"/>
</dbReference>
<evidence type="ECO:0000313" key="3">
    <source>
        <dbReference type="EMBL" id="TYK11613.1"/>
    </source>
</evidence>
<organism evidence="2 4">
    <name type="scientific">Cucumis melo var. makuwa</name>
    <name type="common">Oriental melon</name>
    <dbReference type="NCBI Taxonomy" id="1194695"/>
    <lineage>
        <taxon>Eukaryota</taxon>
        <taxon>Viridiplantae</taxon>
        <taxon>Streptophyta</taxon>
        <taxon>Embryophyta</taxon>
        <taxon>Tracheophyta</taxon>
        <taxon>Spermatophyta</taxon>
        <taxon>Magnoliopsida</taxon>
        <taxon>eudicotyledons</taxon>
        <taxon>Gunneridae</taxon>
        <taxon>Pentapetalae</taxon>
        <taxon>rosids</taxon>
        <taxon>fabids</taxon>
        <taxon>Cucurbitales</taxon>
        <taxon>Cucurbitaceae</taxon>
        <taxon>Benincaseae</taxon>
        <taxon>Cucumis</taxon>
    </lineage>
</organism>
<protein>
    <submittedName>
        <fullName evidence="2">Uncharacterized protein</fullName>
    </submittedName>
</protein>
<dbReference type="Proteomes" id="UP000321947">
    <property type="component" value="Unassembled WGS sequence"/>
</dbReference>
<feature type="compositionally biased region" description="Basic and acidic residues" evidence="1">
    <location>
        <begin position="41"/>
        <end position="64"/>
    </location>
</feature>
<comment type="caution">
    <text evidence="2">The sequence shown here is derived from an EMBL/GenBank/DDBJ whole genome shotgun (WGS) entry which is preliminary data.</text>
</comment>
<gene>
    <name evidence="3" type="ORF">E5676_scaffold263G00590</name>
    <name evidence="2" type="ORF">E6C27_scaffold19G001060</name>
</gene>
<sequence>MNSKLNDIEFKLDQIDSSIETSFMVELSTIKELLMVLVKRDTNDRNNSEEGGDKDGQVHEDHNGGVDGDPLS</sequence>
<proteinExistence type="predicted"/>
<feature type="region of interest" description="Disordered" evidence="1">
    <location>
        <begin position="41"/>
        <end position="72"/>
    </location>
</feature>
<reference evidence="4 5" key="1">
    <citation type="submission" date="2019-08" db="EMBL/GenBank/DDBJ databases">
        <title>Draft genome sequences of two oriental melons (Cucumis melo L. var makuwa).</title>
        <authorList>
            <person name="Kwon S.-Y."/>
        </authorList>
    </citation>
    <scope>NUCLEOTIDE SEQUENCE [LARGE SCALE GENOMIC DNA]</scope>
    <source>
        <strain evidence="5">cv. Chang Bougi</strain>
        <strain evidence="4">cv. SW 3</strain>
        <tissue evidence="2">Leaf</tissue>
    </source>
</reference>